<sequence length="257" mass="28172">MHGLVSSAVEPFRDPDFPNITVVGDVLTYDAQRVARAVGEVLRNRGLGGEVRVRLSAAALPGNPLVVQVNLGEGDTALRMQTVIRDVEDLVPVQTRLVEQIVRTRRPWRPRRWPDRSRCILSAPELAVIARRKLVPLARATPLDAAAAMDAMDYDVHLFTDAETGEEAVVYRAGPSGLRLNRQRHVHPPGGSRAPIPPPQPLVVNPRPTPVLSDDDALARLCEHSLGFLFYTDPDSGRGRLLYPRYDGGITLIAPAT</sequence>
<dbReference type="InterPro" id="IPR050574">
    <property type="entry name" value="HPF/YfiA_ribosome-assoc"/>
</dbReference>
<reference evidence="2 3" key="1">
    <citation type="submission" date="2012-10" db="EMBL/GenBank/DDBJ databases">
        <title>The draft sequence of the Mycobacterium pheli genome.</title>
        <authorList>
            <person name="Pettersson B.M.F."/>
            <person name="Das S."/>
            <person name="Dasgupta S."/>
            <person name="Bhattacharya A."/>
            <person name="Kirsebom L.A."/>
        </authorList>
    </citation>
    <scope>NUCLEOTIDE SEQUENCE [LARGE SCALE GENOMIC DNA]</scope>
    <source>
        <strain evidence="2 3">CCUG 21000</strain>
    </source>
</reference>
<dbReference type="AlphaFoldDB" id="A0A5N5UYK3"/>
<proteinExistence type="predicted"/>
<evidence type="ECO:0000313" key="2">
    <source>
        <dbReference type="EMBL" id="KAB7754701.1"/>
    </source>
</evidence>
<organism evidence="2 3">
    <name type="scientific">Mycolicibacterium phlei DSM 43239 = CCUG 21000</name>
    <dbReference type="NCBI Taxonomy" id="1226750"/>
    <lineage>
        <taxon>Bacteria</taxon>
        <taxon>Bacillati</taxon>
        <taxon>Actinomycetota</taxon>
        <taxon>Actinomycetes</taxon>
        <taxon>Mycobacteriales</taxon>
        <taxon>Mycobacteriaceae</taxon>
        <taxon>Mycolicibacterium</taxon>
    </lineage>
</organism>
<comment type="caution">
    <text evidence="2">The sequence shown here is derived from an EMBL/GenBank/DDBJ whole genome shotgun (WGS) entry which is preliminary data.</text>
</comment>
<gene>
    <name evidence="2" type="ORF">MPHL21000_16300</name>
</gene>
<dbReference type="InterPro" id="IPR032528">
    <property type="entry name" value="Ribosom_S30AE_C"/>
</dbReference>
<evidence type="ECO:0000313" key="3">
    <source>
        <dbReference type="Proteomes" id="UP000325690"/>
    </source>
</evidence>
<dbReference type="Pfam" id="PF16321">
    <property type="entry name" value="Ribosom_S30AE_C"/>
    <property type="match status" value="1"/>
</dbReference>
<dbReference type="PANTHER" id="PTHR33231:SF1">
    <property type="entry name" value="30S RIBOSOMAL PROTEIN"/>
    <property type="match status" value="1"/>
</dbReference>
<protein>
    <recommendedName>
        <fullName evidence="1">Sigma 54 modulation/S30EA ribosomal protein C-terminal domain-containing protein</fullName>
    </recommendedName>
</protein>
<dbReference type="InterPro" id="IPR038416">
    <property type="entry name" value="Ribosom_S30AE_C_sf"/>
</dbReference>
<dbReference type="GO" id="GO:0043024">
    <property type="term" value="F:ribosomal small subunit binding"/>
    <property type="evidence" value="ECO:0007669"/>
    <property type="project" value="TreeGrafter"/>
</dbReference>
<dbReference type="EMBL" id="ANBP01000023">
    <property type="protein sequence ID" value="KAB7754701.1"/>
    <property type="molecule type" value="Genomic_DNA"/>
</dbReference>
<feature type="domain" description="Sigma 54 modulation/S30EA ribosomal protein C-terminal" evidence="1">
    <location>
        <begin position="128"/>
        <end position="175"/>
    </location>
</feature>
<evidence type="ECO:0000259" key="1">
    <source>
        <dbReference type="Pfam" id="PF16321"/>
    </source>
</evidence>
<accession>A0A5N5UYK3</accession>
<name>A0A5N5UYK3_MYCPH</name>
<dbReference type="PANTHER" id="PTHR33231">
    <property type="entry name" value="30S RIBOSOMAL PROTEIN"/>
    <property type="match status" value="1"/>
</dbReference>
<keyword evidence="3" id="KW-1185">Reference proteome</keyword>
<dbReference type="GO" id="GO:0022627">
    <property type="term" value="C:cytosolic small ribosomal subunit"/>
    <property type="evidence" value="ECO:0007669"/>
    <property type="project" value="TreeGrafter"/>
</dbReference>
<dbReference type="GO" id="GO:0045900">
    <property type="term" value="P:negative regulation of translational elongation"/>
    <property type="evidence" value="ECO:0007669"/>
    <property type="project" value="TreeGrafter"/>
</dbReference>
<dbReference type="Proteomes" id="UP000325690">
    <property type="component" value="Unassembled WGS sequence"/>
</dbReference>
<dbReference type="Gene3D" id="3.30.505.50">
    <property type="entry name" value="Sigma 54 modulation/S30EA ribosomal protein, C-terminal domain"/>
    <property type="match status" value="2"/>
</dbReference>